<accession>A0A2P6U0C8</accession>
<dbReference type="AlphaFoldDB" id="A0A2P6U0C8"/>
<evidence type="ECO:0000313" key="1">
    <source>
        <dbReference type="EMBL" id="PRW59777.1"/>
    </source>
</evidence>
<organism evidence="1 2">
    <name type="scientific">Chlorella sorokiniana</name>
    <name type="common">Freshwater green alga</name>
    <dbReference type="NCBI Taxonomy" id="3076"/>
    <lineage>
        <taxon>Eukaryota</taxon>
        <taxon>Viridiplantae</taxon>
        <taxon>Chlorophyta</taxon>
        <taxon>core chlorophytes</taxon>
        <taxon>Trebouxiophyceae</taxon>
        <taxon>Chlorellales</taxon>
        <taxon>Chlorellaceae</taxon>
        <taxon>Chlorella clade</taxon>
        <taxon>Chlorella</taxon>
    </lineage>
</organism>
<dbReference type="Proteomes" id="UP000239899">
    <property type="component" value="Unassembled WGS sequence"/>
</dbReference>
<proteinExistence type="predicted"/>
<reference evidence="1 2" key="1">
    <citation type="journal article" date="2018" name="Plant J.">
        <title>Genome sequences of Chlorella sorokiniana UTEX 1602 and Micractinium conductrix SAG 241.80: implications to maltose excretion by a green alga.</title>
        <authorList>
            <person name="Arriola M.B."/>
            <person name="Velmurugan N."/>
            <person name="Zhang Y."/>
            <person name="Plunkett M.H."/>
            <person name="Hondzo H."/>
            <person name="Barney B.M."/>
        </authorList>
    </citation>
    <scope>NUCLEOTIDE SEQUENCE [LARGE SCALE GENOMIC DNA]</scope>
    <source>
        <strain evidence="2">UTEX 1602</strain>
    </source>
</reference>
<dbReference type="EMBL" id="LHPG02000003">
    <property type="protein sequence ID" value="PRW59777.1"/>
    <property type="molecule type" value="Genomic_DNA"/>
</dbReference>
<keyword evidence="2" id="KW-1185">Reference proteome</keyword>
<name>A0A2P6U0C8_CHLSO</name>
<protein>
    <submittedName>
        <fullName evidence="1">Uncharacterized protein</fullName>
    </submittedName>
</protein>
<gene>
    <name evidence="1" type="ORF">C2E21_1489</name>
</gene>
<comment type="caution">
    <text evidence="1">The sequence shown here is derived from an EMBL/GenBank/DDBJ whole genome shotgun (WGS) entry which is preliminary data.</text>
</comment>
<evidence type="ECO:0000313" key="2">
    <source>
        <dbReference type="Proteomes" id="UP000239899"/>
    </source>
</evidence>
<sequence>MEVEAVQAAAQEVAANQAAAAEELFTDVNALCEQAAAVLAELVKQGDEADRHKLRTAALKLRLGQLAKERRAREAAEAAAFQARQRELDRLLQEERALQPQVGAPLEDALHSAVLASPVSRTG</sequence>